<keyword evidence="2" id="KW-1185">Reference proteome</keyword>
<proteinExistence type="predicted"/>
<sequence>MRMTRQAGGGAWGKGIANPIGTILSVAMMCRYSLRLPKEADAIEKAVENVLDGGVRTKDLGGESGTKETGDAIVAELVKILKA</sequence>
<organism evidence="1 2">
    <name type="scientific">Xylaria curta</name>
    <dbReference type="NCBI Taxonomy" id="42375"/>
    <lineage>
        <taxon>Eukaryota</taxon>
        <taxon>Fungi</taxon>
        <taxon>Dikarya</taxon>
        <taxon>Ascomycota</taxon>
        <taxon>Pezizomycotina</taxon>
        <taxon>Sordariomycetes</taxon>
        <taxon>Xylariomycetidae</taxon>
        <taxon>Xylariales</taxon>
        <taxon>Xylariaceae</taxon>
        <taxon>Xylaria</taxon>
    </lineage>
</organism>
<gene>
    <name evidence="1" type="ORF">NUW58_g10225</name>
</gene>
<protein>
    <submittedName>
        <fullName evidence="1">Uncharacterized protein</fullName>
    </submittedName>
</protein>
<reference evidence="1" key="1">
    <citation type="submission" date="2022-10" db="EMBL/GenBank/DDBJ databases">
        <title>Genome Sequence of Xylaria curta.</title>
        <authorList>
            <person name="Buettner E."/>
        </authorList>
    </citation>
    <scope>NUCLEOTIDE SEQUENCE</scope>
    <source>
        <strain evidence="1">Babe10</strain>
    </source>
</reference>
<evidence type="ECO:0000313" key="1">
    <source>
        <dbReference type="EMBL" id="KAJ2968414.1"/>
    </source>
</evidence>
<name>A0ACC1MNK7_9PEZI</name>
<accession>A0ACC1MNK7</accession>
<comment type="caution">
    <text evidence="1">The sequence shown here is derived from an EMBL/GenBank/DDBJ whole genome shotgun (WGS) entry which is preliminary data.</text>
</comment>
<evidence type="ECO:0000313" key="2">
    <source>
        <dbReference type="Proteomes" id="UP001143856"/>
    </source>
</evidence>
<dbReference type="EMBL" id="JAPDGR010004335">
    <property type="protein sequence ID" value="KAJ2968414.1"/>
    <property type="molecule type" value="Genomic_DNA"/>
</dbReference>
<dbReference type="Proteomes" id="UP001143856">
    <property type="component" value="Unassembled WGS sequence"/>
</dbReference>